<dbReference type="InterPro" id="IPR036928">
    <property type="entry name" value="AS_sf"/>
</dbReference>
<feature type="domain" description="Amidase" evidence="1">
    <location>
        <begin position="112"/>
        <end position="396"/>
    </location>
</feature>
<evidence type="ECO:0000313" key="2">
    <source>
        <dbReference type="EMBL" id="HEA21277.1"/>
    </source>
</evidence>
<dbReference type="Proteomes" id="UP000886191">
    <property type="component" value="Unassembled WGS sequence"/>
</dbReference>
<evidence type="ECO:0000259" key="1">
    <source>
        <dbReference type="Pfam" id="PF01425"/>
    </source>
</evidence>
<dbReference type="InterPro" id="IPR023631">
    <property type="entry name" value="Amidase_dom"/>
</dbReference>
<proteinExistence type="predicted"/>
<name>A0A831QR92_9FLAO</name>
<dbReference type="PANTHER" id="PTHR42678:SF34">
    <property type="entry name" value="OS04G0183300 PROTEIN"/>
    <property type="match status" value="1"/>
</dbReference>
<dbReference type="SUPFAM" id="SSF75304">
    <property type="entry name" value="Amidase signature (AS) enzymes"/>
    <property type="match status" value="1"/>
</dbReference>
<dbReference type="Gene3D" id="3.90.1300.10">
    <property type="entry name" value="Amidase signature (AS) domain"/>
    <property type="match status" value="1"/>
</dbReference>
<sequence length="560" mass="61279">MIKNQLLSVITAFLLFSCTPEKKSNTADIVLWKPYNDSAEVAANQDHETERMRYKLIQSKVLDKNAVFRPLYNEVSEMTDEEYEALKPLVLEQDIPTLQAHIKAGKLSYEKLVLFYLHRIYAYELDNKTTLNTILALNKNVVDEARKCDVALADKPNKKRHPIFGMPILLKDNINTEGMNTTAGSISLMENQVDDSFIVHQLKMNGALILGKVNLSEWAYFLCEGCPVGYSAVGGQTLNPYGRRIFETGGSSSGSGTSVAANYAVAAVGTETSGSILSPSSQNSVVGLKPTIGLLSRTGIVPISSTLDTPGPMTKNVTDNAILLSAMTGKDDADDKSVVANSDFLQTVTEKSTLSGKRLGAMTTLIEEDSVYKGAVERMRKAGAEIIEFTPPEVDMDGFLSILNIDMRNDLPKYIETQVKNRDAVKISSIKDAVAFNASDSLIRIPYGQSLFEGILADSTTTEGLENIKSTLETNGRTFFDTPMDANNLDAILSVNNYHAGYAAVAKYPALTVPMGFREDGEPTSLTFIGKPFQEEKLVQLGKAFETATRFRKIPSAYSN</sequence>
<organism evidence="2">
    <name type="scientific">Pricia antarctica</name>
    <dbReference type="NCBI Taxonomy" id="641691"/>
    <lineage>
        <taxon>Bacteria</taxon>
        <taxon>Pseudomonadati</taxon>
        <taxon>Bacteroidota</taxon>
        <taxon>Flavobacteriia</taxon>
        <taxon>Flavobacteriales</taxon>
        <taxon>Flavobacteriaceae</taxon>
        <taxon>Pricia</taxon>
    </lineage>
</organism>
<reference evidence="2" key="1">
    <citation type="journal article" date="2020" name="mSystems">
        <title>Genome- and Community-Level Interaction Insights into Carbon Utilization and Element Cycling Functions of Hydrothermarchaeota in Hydrothermal Sediment.</title>
        <authorList>
            <person name="Zhou Z."/>
            <person name="Liu Y."/>
            <person name="Xu W."/>
            <person name="Pan J."/>
            <person name="Luo Z.H."/>
            <person name="Li M."/>
        </authorList>
    </citation>
    <scope>NUCLEOTIDE SEQUENCE [LARGE SCALE GENOMIC DNA]</scope>
    <source>
        <strain evidence="2">HyVt-345</strain>
    </source>
</reference>
<protein>
    <submittedName>
        <fullName evidence="2">Amidase</fullName>
    </submittedName>
</protein>
<accession>A0A831QR92</accession>
<gene>
    <name evidence="2" type="ORF">ENH87_10200</name>
</gene>
<dbReference type="EMBL" id="DRGL01000036">
    <property type="protein sequence ID" value="HEA21277.1"/>
    <property type="molecule type" value="Genomic_DNA"/>
</dbReference>
<dbReference type="PANTHER" id="PTHR42678">
    <property type="entry name" value="AMIDASE"/>
    <property type="match status" value="1"/>
</dbReference>
<comment type="caution">
    <text evidence="2">The sequence shown here is derived from an EMBL/GenBank/DDBJ whole genome shotgun (WGS) entry which is preliminary data.</text>
</comment>
<dbReference type="Pfam" id="PF01425">
    <property type="entry name" value="Amidase"/>
    <property type="match status" value="1"/>
</dbReference>
<dbReference type="AlphaFoldDB" id="A0A831QR92"/>
<dbReference type="PROSITE" id="PS51257">
    <property type="entry name" value="PROKAR_LIPOPROTEIN"/>
    <property type="match status" value="1"/>
</dbReference>